<feature type="transmembrane region" description="Helical" evidence="2">
    <location>
        <begin position="403"/>
        <end position="423"/>
    </location>
</feature>
<feature type="transmembrane region" description="Helical" evidence="2">
    <location>
        <begin position="452"/>
        <end position="476"/>
    </location>
</feature>
<feature type="compositionally biased region" description="Low complexity" evidence="1">
    <location>
        <begin position="575"/>
        <end position="587"/>
    </location>
</feature>
<dbReference type="OrthoDB" id="2657661at2759"/>
<evidence type="ECO:0008006" key="5">
    <source>
        <dbReference type="Google" id="ProtNLM"/>
    </source>
</evidence>
<keyword evidence="2" id="KW-0812">Transmembrane</keyword>
<organism evidence="3 4">
    <name type="scientific">Fistulina hepatica ATCC 64428</name>
    <dbReference type="NCBI Taxonomy" id="1128425"/>
    <lineage>
        <taxon>Eukaryota</taxon>
        <taxon>Fungi</taxon>
        <taxon>Dikarya</taxon>
        <taxon>Basidiomycota</taxon>
        <taxon>Agaricomycotina</taxon>
        <taxon>Agaricomycetes</taxon>
        <taxon>Agaricomycetidae</taxon>
        <taxon>Agaricales</taxon>
        <taxon>Fistulinaceae</taxon>
        <taxon>Fistulina</taxon>
    </lineage>
</organism>
<reference evidence="3 4" key="1">
    <citation type="journal article" date="2015" name="Fungal Genet. Biol.">
        <title>Evolution of novel wood decay mechanisms in Agaricales revealed by the genome sequences of Fistulina hepatica and Cylindrobasidium torrendii.</title>
        <authorList>
            <person name="Floudas D."/>
            <person name="Held B.W."/>
            <person name="Riley R."/>
            <person name="Nagy L.G."/>
            <person name="Koehler G."/>
            <person name="Ransdell A.S."/>
            <person name="Younus H."/>
            <person name="Chow J."/>
            <person name="Chiniquy J."/>
            <person name="Lipzen A."/>
            <person name="Tritt A."/>
            <person name="Sun H."/>
            <person name="Haridas S."/>
            <person name="LaButti K."/>
            <person name="Ohm R.A."/>
            <person name="Kues U."/>
            <person name="Blanchette R.A."/>
            <person name="Grigoriev I.V."/>
            <person name="Minto R.E."/>
            <person name="Hibbett D.S."/>
        </authorList>
    </citation>
    <scope>NUCLEOTIDE SEQUENCE [LARGE SCALE GENOMIC DNA]</scope>
    <source>
        <strain evidence="3 4">ATCC 64428</strain>
    </source>
</reference>
<feature type="region of interest" description="Disordered" evidence="1">
    <location>
        <begin position="569"/>
        <end position="590"/>
    </location>
</feature>
<feature type="transmembrane region" description="Helical" evidence="2">
    <location>
        <begin position="488"/>
        <end position="506"/>
    </location>
</feature>
<proteinExistence type="predicted"/>
<keyword evidence="2" id="KW-0472">Membrane</keyword>
<dbReference type="Proteomes" id="UP000054144">
    <property type="component" value="Unassembled WGS sequence"/>
</dbReference>
<name>A0A0D7AAK1_9AGAR</name>
<dbReference type="AlphaFoldDB" id="A0A0D7AAK1"/>
<evidence type="ECO:0000256" key="1">
    <source>
        <dbReference type="SAM" id="MobiDB-lite"/>
    </source>
</evidence>
<keyword evidence="4" id="KW-1185">Reference proteome</keyword>
<accession>A0A0D7AAK1</accession>
<gene>
    <name evidence="3" type="ORF">FISHEDRAFT_74728</name>
</gene>
<dbReference type="EMBL" id="KN881942">
    <property type="protein sequence ID" value="KIY47429.1"/>
    <property type="molecule type" value="Genomic_DNA"/>
</dbReference>
<sequence>MRTPTIESGVTVDVAERQKTLRGSVAEQGLPGISDDENSPFYPILPGNSEEDSYGRYTTARVRKLPKDGVDLCIPRMTISIPPKHLPEPWQTFLHPEGARYFFNPRHRVLTDANIYDKTWYGHVDDCMKKLLDYVRSVNVELDKDVDIVLDVHESTRTEGRIVCGYYLASHTHRNIFWLDDFYTARFENVAGTDLTFWTSALEAQYWEHCSLFPSTLTLTAELLTEVRDMIIHYMGDSLMSVTSTAPYDRDELSTMLGLVGSMESHLSSKSSNHIMLGSTRICGMIMSQLVYQRYIHHHGQPSARLERNQSIFEDGVPQKGWYIYVVAPLLFFAPEMHVRSLSELYTDGVVFQSSWAVFINKLNSEWQEFTVLDTVLLNANVAFLAIQSVDNGDNGHRSWIQIASYISVVTSVGSIIIGLMLMRMNRMKSRDTATMASNFLLRHPLSKLSMLYSLPYALLMWSTLSFLVAFCELVFTGMEPRVWSSVGPLWLIVIILIGWNIFFVWERKGQPEEEYSTERHSPRDMIQRIVHRRFRHKFRPSPASTDSQSDTATVNSVPTFLDKSSLHSVGERSTTTATTPEPITIPKDVTSRGRWPPLFSYPPQMSPDTTLVPQSPIGGFGSTSTGNDGKSWYFPKDRRRSTHQMFEEP</sequence>
<keyword evidence="2" id="KW-1133">Transmembrane helix</keyword>
<protein>
    <recommendedName>
        <fullName evidence="5">WW domain-containing protein</fullName>
    </recommendedName>
</protein>
<feature type="region of interest" description="Disordered" evidence="1">
    <location>
        <begin position="607"/>
        <end position="650"/>
    </location>
</feature>
<evidence type="ECO:0000313" key="3">
    <source>
        <dbReference type="EMBL" id="KIY47429.1"/>
    </source>
</evidence>
<evidence type="ECO:0000256" key="2">
    <source>
        <dbReference type="SAM" id="Phobius"/>
    </source>
</evidence>
<evidence type="ECO:0000313" key="4">
    <source>
        <dbReference type="Proteomes" id="UP000054144"/>
    </source>
</evidence>